<proteinExistence type="predicted"/>
<protein>
    <submittedName>
        <fullName evidence="1">Uncharacterized protein</fullName>
    </submittedName>
</protein>
<organism evidence="1 2">
    <name type="scientific">Actinospica acidithermotolerans</name>
    <dbReference type="NCBI Taxonomy" id="2828514"/>
    <lineage>
        <taxon>Bacteria</taxon>
        <taxon>Bacillati</taxon>
        <taxon>Actinomycetota</taxon>
        <taxon>Actinomycetes</taxon>
        <taxon>Catenulisporales</taxon>
        <taxon>Actinospicaceae</taxon>
        <taxon>Actinospica</taxon>
    </lineage>
</organism>
<dbReference type="EMBL" id="JAGSOH010000133">
    <property type="protein sequence ID" value="MBR7830443.1"/>
    <property type="molecule type" value="Genomic_DNA"/>
</dbReference>
<gene>
    <name evidence="1" type="ORF">KDK95_29350</name>
</gene>
<name>A0A941IMX5_9ACTN</name>
<reference evidence="1" key="1">
    <citation type="submission" date="2021-04" db="EMBL/GenBank/DDBJ databases">
        <title>Genome based classification of Actinospica acidithermotolerans sp. nov., an actinobacterium isolated from an Indonesian hot spring.</title>
        <authorList>
            <person name="Kusuma A.B."/>
            <person name="Putra K.E."/>
            <person name="Nafisah S."/>
            <person name="Loh J."/>
            <person name="Nouioui I."/>
            <person name="Goodfellow M."/>
        </authorList>
    </citation>
    <scope>NUCLEOTIDE SEQUENCE</scope>
    <source>
        <strain evidence="1">MGRD01-02</strain>
    </source>
</reference>
<comment type="caution">
    <text evidence="1">The sequence shown here is derived from an EMBL/GenBank/DDBJ whole genome shotgun (WGS) entry which is preliminary data.</text>
</comment>
<dbReference type="Proteomes" id="UP000676325">
    <property type="component" value="Unassembled WGS sequence"/>
</dbReference>
<evidence type="ECO:0000313" key="1">
    <source>
        <dbReference type="EMBL" id="MBR7830443.1"/>
    </source>
</evidence>
<sequence length="200" mass="20866">MQIPSTESAAAPTPRPRAGLEGGWSIHVTFPANAAVLTLLNPQGEKEHISFALGFSGGPPLTITDLDQIEDGALRTAAHQVLDEHATRVAAARRAIAEFNRLVPPAVLEQVTGALAAQQIMLGLELDADAVALGLALNAAGPAAGTLLALVARWRRDPCAPAEGLAEELVDGIVTARLSQGAAIRFLTWLSRDLHEVQGA</sequence>
<keyword evidence="2" id="KW-1185">Reference proteome</keyword>
<accession>A0A941IMX5</accession>
<dbReference type="AlphaFoldDB" id="A0A941IMX5"/>
<dbReference type="RefSeq" id="WP_212521569.1">
    <property type="nucleotide sequence ID" value="NZ_JAGSOH010000133.1"/>
</dbReference>
<evidence type="ECO:0000313" key="2">
    <source>
        <dbReference type="Proteomes" id="UP000676325"/>
    </source>
</evidence>